<dbReference type="PANTHER" id="PTHR47637:SF1">
    <property type="entry name" value="CHAPERONE SURA"/>
    <property type="match status" value="1"/>
</dbReference>
<protein>
    <submittedName>
        <fullName evidence="3">Peptidylprolyl isomerase</fullName>
    </submittedName>
</protein>
<dbReference type="Gene3D" id="1.10.4030.10">
    <property type="entry name" value="Porin chaperone SurA, peptide-binding domain"/>
    <property type="match status" value="1"/>
</dbReference>
<dbReference type="InterPro" id="IPR050280">
    <property type="entry name" value="OMP_Chaperone_SurA"/>
</dbReference>
<organism evidence="3 4">
    <name type="scientific">Terriglobus aquaticus</name>
    <dbReference type="NCBI Taxonomy" id="940139"/>
    <lineage>
        <taxon>Bacteria</taxon>
        <taxon>Pseudomonadati</taxon>
        <taxon>Acidobacteriota</taxon>
        <taxon>Terriglobia</taxon>
        <taxon>Terriglobales</taxon>
        <taxon>Acidobacteriaceae</taxon>
        <taxon>Terriglobus</taxon>
    </lineage>
</organism>
<evidence type="ECO:0000256" key="2">
    <source>
        <dbReference type="SAM" id="SignalP"/>
    </source>
</evidence>
<dbReference type="GO" id="GO:0016853">
    <property type="term" value="F:isomerase activity"/>
    <property type="evidence" value="ECO:0007669"/>
    <property type="project" value="UniProtKB-KW"/>
</dbReference>
<evidence type="ECO:0000256" key="1">
    <source>
        <dbReference type="ARBA" id="ARBA00022729"/>
    </source>
</evidence>
<keyword evidence="4" id="KW-1185">Reference proteome</keyword>
<dbReference type="EMBL" id="JBJYXY010000001">
    <property type="protein sequence ID" value="MFN2975353.1"/>
    <property type="molecule type" value="Genomic_DNA"/>
</dbReference>
<name>A0ABW9KJF8_9BACT</name>
<feature type="signal peptide" evidence="2">
    <location>
        <begin position="1"/>
        <end position="28"/>
    </location>
</feature>
<accession>A0ABW9KJF8</accession>
<keyword evidence="1 2" id="KW-0732">Signal</keyword>
<evidence type="ECO:0000313" key="4">
    <source>
        <dbReference type="Proteomes" id="UP001634747"/>
    </source>
</evidence>
<sequence>MIAAHTNRLAFFGSLPLLAALCSGVCGAQTTPATASATQQKANENKSPAERGEVVDKLVAIVNSDIILESDVDEEMRFTKLYPYRTSSGDTPRAQALTRLIDRDLILQQIRQPAPVVDKAEVDSEESDLRKDLPACQHADCKSDAGWANFLAQAGFTEDELRSRLQLRAEVLRFIEQRFRSGIRITDKQIEDFYTETMLPQYRKEHATPPSLEVLSPRIEELLLQQQVSKLLDQWLKSLRDSGNVRILKDGEEMP</sequence>
<dbReference type="SUPFAM" id="SSF109998">
    <property type="entry name" value="Triger factor/SurA peptide-binding domain-like"/>
    <property type="match status" value="1"/>
</dbReference>
<dbReference type="InterPro" id="IPR027304">
    <property type="entry name" value="Trigger_fact/SurA_dom_sf"/>
</dbReference>
<reference evidence="3 4" key="1">
    <citation type="submission" date="2024-12" db="EMBL/GenBank/DDBJ databases">
        <authorList>
            <person name="Lee Y."/>
        </authorList>
    </citation>
    <scope>NUCLEOTIDE SEQUENCE [LARGE SCALE GENOMIC DNA]</scope>
    <source>
        <strain evidence="3 4">03SUJ4</strain>
    </source>
</reference>
<feature type="chain" id="PRO_5046167414" evidence="2">
    <location>
        <begin position="29"/>
        <end position="255"/>
    </location>
</feature>
<gene>
    <name evidence="3" type="ORF">ACK2TP_06225</name>
</gene>
<keyword evidence="3" id="KW-0413">Isomerase</keyword>
<proteinExistence type="predicted"/>
<dbReference type="Proteomes" id="UP001634747">
    <property type="component" value="Unassembled WGS sequence"/>
</dbReference>
<dbReference type="PANTHER" id="PTHR47637">
    <property type="entry name" value="CHAPERONE SURA"/>
    <property type="match status" value="1"/>
</dbReference>
<dbReference type="RefSeq" id="WP_263413119.1">
    <property type="nucleotide sequence ID" value="NZ_BAABBH010000001.1"/>
</dbReference>
<comment type="caution">
    <text evidence="3">The sequence shown here is derived from an EMBL/GenBank/DDBJ whole genome shotgun (WGS) entry which is preliminary data.</text>
</comment>
<evidence type="ECO:0000313" key="3">
    <source>
        <dbReference type="EMBL" id="MFN2975353.1"/>
    </source>
</evidence>